<feature type="compositionally biased region" description="Low complexity" evidence="1">
    <location>
        <begin position="121"/>
        <end position="132"/>
    </location>
</feature>
<proteinExistence type="predicted"/>
<accession>A0AAE0KN23</accession>
<evidence type="ECO:0000313" key="2">
    <source>
        <dbReference type="EMBL" id="KAK3254823.1"/>
    </source>
</evidence>
<name>A0AAE0KN23_9CHLO</name>
<organism evidence="2 3">
    <name type="scientific">Cymbomonas tetramitiformis</name>
    <dbReference type="NCBI Taxonomy" id="36881"/>
    <lineage>
        <taxon>Eukaryota</taxon>
        <taxon>Viridiplantae</taxon>
        <taxon>Chlorophyta</taxon>
        <taxon>Pyramimonadophyceae</taxon>
        <taxon>Pyramimonadales</taxon>
        <taxon>Pyramimonadaceae</taxon>
        <taxon>Cymbomonas</taxon>
    </lineage>
</organism>
<dbReference type="EMBL" id="LGRX02023164">
    <property type="protein sequence ID" value="KAK3254823.1"/>
    <property type="molecule type" value="Genomic_DNA"/>
</dbReference>
<feature type="region of interest" description="Disordered" evidence="1">
    <location>
        <begin position="42"/>
        <end position="90"/>
    </location>
</feature>
<dbReference type="AlphaFoldDB" id="A0AAE0KN23"/>
<sequence>RRHQPAGRPASVTGLGAAASLALGAAASLAREMRRRHWHECNSVNGTDAATTPARVSGVTFGTERGRRPPARARRRPRTGAAASCRHKVRQASPAWEAQLRQWHECSSRHRHERGRRHWHSATASPAGAAASRHGVQRRQR</sequence>
<feature type="compositionally biased region" description="Basic residues" evidence="1">
    <location>
        <begin position="68"/>
        <end position="78"/>
    </location>
</feature>
<dbReference type="Proteomes" id="UP001190700">
    <property type="component" value="Unassembled WGS sequence"/>
</dbReference>
<protein>
    <submittedName>
        <fullName evidence="2">Uncharacterized protein</fullName>
    </submittedName>
</protein>
<evidence type="ECO:0000313" key="3">
    <source>
        <dbReference type="Proteomes" id="UP001190700"/>
    </source>
</evidence>
<reference evidence="2 3" key="1">
    <citation type="journal article" date="2015" name="Genome Biol. Evol.">
        <title>Comparative Genomics of a Bacterivorous Green Alga Reveals Evolutionary Causalities and Consequences of Phago-Mixotrophic Mode of Nutrition.</title>
        <authorList>
            <person name="Burns J.A."/>
            <person name="Paasch A."/>
            <person name="Narechania A."/>
            <person name="Kim E."/>
        </authorList>
    </citation>
    <scope>NUCLEOTIDE SEQUENCE [LARGE SCALE GENOMIC DNA]</scope>
    <source>
        <strain evidence="2 3">PLY_AMNH</strain>
    </source>
</reference>
<comment type="caution">
    <text evidence="2">The sequence shown here is derived from an EMBL/GenBank/DDBJ whole genome shotgun (WGS) entry which is preliminary data.</text>
</comment>
<evidence type="ECO:0000256" key="1">
    <source>
        <dbReference type="SAM" id="MobiDB-lite"/>
    </source>
</evidence>
<feature type="region of interest" description="Disordered" evidence="1">
    <location>
        <begin position="107"/>
        <end position="141"/>
    </location>
</feature>
<feature type="non-terminal residue" evidence="2">
    <location>
        <position position="1"/>
    </location>
</feature>
<gene>
    <name evidence="2" type="ORF">CYMTET_35976</name>
</gene>
<keyword evidence="3" id="KW-1185">Reference proteome</keyword>
<feature type="compositionally biased region" description="Basic residues" evidence="1">
    <location>
        <begin position="109"/>
        <end position="120"/>
    </location>
</feature>